<dbReference type="EMBL" id="SDKC01000001">
    <property type="protein sequence ID" value="RXS76721.1"/>
    <property type="molecule type" value="Genomic_DNA"/>
</dbReference>
<keyword evidence="2" id="KW-0946">Virion</keyword>
<organism evidence="2 3">
    <name type="scientific">Blautia faecicola</name>
    <dbReference type="NCBI Taxonomy" id="2509240"/>
    <lineage>
        <taxon>Bacteria</taxon>
        <taxon>Bacillati</taxon>
        <taxon>Bacillota</taxon>
        <taxon>Clostridia</taxon>
        <taxon>Lachnospirales</taxon>
        <taxon>Lachnospiraceae</taxon>
        <taxon>Blautia</taxon>
    </lineage>
</organism>
<dbReference type="Proteomes" id="UP000290106">
    <property type="component" value="Unassembled WGS sequence"/>
</dbReference>
<evidence type="ECO:0000313" key="3">
    <source>
        <dbReference type="Proteomes" id="UP000290106"/>
    </source>
</evidence>
<reference evidence="2 3" key="1">
    <citation type="submission" date="2019-01" db="EMBL/GenBank/DDBJ databases">
        <title>Blautia sp. nov. KGMB01111 isolated human feces.</title>
        <authorList>
            <person name="Park J.-E."/>
            <person name="Kim J.-S."/>
            <person name="Park S.-H."/>
        </authorList>
    </citation>
    <scope>NUCLEOTIDE SEQUENCE [LARGE SCALE GENOMIC DNA]</scope>
    <source>
        <strain evidence="2 3">KGMB01111</strain>
    </source>
</reference>
<protein>
    <submittedName>
        <fullName evidence="2">Spore coat protein CotJB</fullName>
    </submittedName>
</protein>
<evidence type="ECO:0000313" key="2">
    <source>
        <dbReference type="EMBL" id="RXS76721.1"/>
    </source>
</evidence>
<keyword evidence="2" id="KW-0167">Capsid protein</keyword>
<dbReference type="OrthoDB" id="9804099at2"/>
<sequence length="99" mass="11752">MGRNNCTCQGERSKAQLMETIGQSAFAAYDTLLYMDTHPQDREAMAYYHKQSAIRQEAMEEYARRFGPLTMDLIDESNCDTWEWMMQPWPWERSRKGRC</sequence>
<keyword evidence="3" id="KW-1185">Reference proteome</keyword>
<accession>A0A4Q1RLG5</accession>
<dbReference type="InterPro" id="IPR024207">
    <property type="entry name" value="CotJB_dom"/>
</dbReference>
<gene>
    <name evidence="2" type="ORF">ETP43_09535</name>
</gene>
<proteinExistence type="predicted"/>
<name>A0A4Q1RLG5_9FIRM</name>
<comment type="caution">
    <text evidence="2">The sequence shown here is derived from an EMBL/GenBank/DDBJ whole genome shotgun (WGS) entry which is preliminary data.</text>
</comment>
<dbReference type="AlphaFoldDB" id="A0A4Q1RLG5"/>
<feature type="domain" description="Protein CotJB" evidence="1">
    <location>
        <begin position="16"/>
        <end position="92"/>
    </location>
</feature>
<dbReference type="Pfam" id="PF12652">
    <property type="entry name" value="CotJB"/>
    <property type="match status" value="1"/>
</dbReference>
<evidence type="ECO:0000259" key="1">
    <source>
        <dbReference type="Pfam" id="PF12652"/>
    </source>
</evidence>